<dbReference type="EMBL" id="MBFS01000016">
    <property type="protein sequence ID" value="PVV05314.1"/>
    <property type="molecule type" value="Genomic_DNA"/>
</dbReference>
<keyword evidence="1 3" id="KW-0547">Nucleotide-binding</keyword>
<feature type="compositionally biased region" description="Basic and acidic residues" evidence="5">
    <location>
        <begin position="398"/>
        <end position="413"/>
    </location>
</feature>
<feature type="compositionally biased region" description="Polar residues" evidence="5">
    <location>
        <begin position="158"/>
        <end position="178"/>
    </location>
</feature>
<dbReference type="PROSITE" id="PS00108">
    <property type="entry name" value="PROTEIN_KINASE_ST"/>
    <property type="match status" value="1"/>
</dbReference>
<dbReference type="Pfam" id="PF00069">
    <property type="entry name" value="Pkinase"/>
    <property type="match status" value="1"/>
</dbReference>
<evidence type="ECO:0000313" key="7">
    <source>
        <dbReference type="EMBL" id="PVV05314.1"/>
    </source>
</evidence>
<gene>
    <name evidence="7" type="ORF">BB560_000169</name>
</gene>
<dbReference type="OrthoDB" id="942095at2759"/>
<feature type="region of interest" description="Disordered" evidence="5">
    <location>
        <begin position="1209"/>
        <end position="1253"/>
    </location>
</feature>
<evidence type="ECO:0000256" key="5">
    <source>
        <dbReference type="SAM" id="MobiDB-lite"/>
    </source>
</evidence>
<feature type="binding site" evidence="3">
    <location>
        <position position="533"/>
    </location>
    <ligand>
        <name>ATP</name>
        <dbReference type="ChEBI" id="CHEBI:30616"/>
    </ligand>
</feature>
<evidence type="ECO:0000313" key="8">
    <source>
        <dbReference type="Proteomes" id="UP000245609"/>
    </source>
</evidence>
<dbReference type="GO" id="GO:0005737">
    <property type="term" value="C:cytoplasm"/>
    <property type="evidence" value="ECO:0007669"/>
    <property type="project" value="TreeGrafter"/>
</dbReference>
<dbReference type="GO" id="GO:0005524">
    <property type="term" value="F:ATP binding"/>
    <property type="evidence" value="ECO:0007669"/>
    <property type="project" value="UniProtKB-UniRule"/>
</dbReference>
<feature type="compositionally biased region" description="Polar residues" evidence="5">
    <location>
        <begin position="388"/>
        <end position="397"/>
    </location>
</feature>
<dbReference type="GO" id="GO:0035556">
    <property type="term" value="P:intracellular signal transduction"/>
    <property type="evidence" value="ECO:0007669"/>
    <property type="project" value="TreeGrafter"/>
</dbReference>
<dbReference type="SUPFAM" id="SSF56112">
    <property type="entry name" value="Protein kinase-like (PK-like)"/>
    <property type="match status" value="1"/>
</dbReference>
<keyword evidence="4" id="KW-0175">Coiled coil</keyword>
<feature type="region of interest" description="Disordered" evidence="5">
    <location>
        <begin position="978"/>
        <end position="1008"/>
    </location>
</feature>
<reference evidence="7 8" key="1">
    <citation type="journal article" date="2018" name="MBio">
        <title>Comparative Genomics Reveals the Core Gene Toolbox for the Fungus-Insect Symbiosis.</title>
        <authorList>
            <person name="Wang Y."/>
            <person name="Stata M."/>
            <person name="Wang W."/>
            <person name="Stajich J.E."/>
            <person name="White M.M."/>
            <person name="Moncalvo J.M."/>
        </authorList>
    </citation>
    <scope>NUCLEOTIDE SEQUENCE [LARGE SCALE GENOMIC DNA]</scope>
    <source>
        <strain evidence="7 8">SC-DP-2</strain>
    </source>
</reference>
<dbReference type="STRING" id="133381.A0A2T9ZL42"/>
<feature type="compositionally biased region" description="Polar residues" evidence="5">
    <location>
        <begin position="1293"/>
        <end position="1305"/>
    </location>
</feature>
<keyword evidence="8" id="KW-1185">Reference proteome</keyword>
<evidence type="ECO:0000256" key="1">
    <source>
        <dbReference type="ARBA" id="ARBA00022741"/>
    </source>
</evidence>
<evidence type="ECO:0000256" key="3">
    <source>
        <dbReference type="PROSITE-ProRule" id="PRU10141"/>
    </source>
</evidence>
<dbReference type="Proteomes" id="UP000245609">
    <property type="component" value="Unassembled WGS sequence"/>
</dbReference>
<dbReference type="PROSITE" id="PS50011">
    <property type="entry name" value="PROTEIN_KINASE_DOM"/>
    <property type="match status" value="1"/>
</dbReference>
<evidence type="ECO:0000256" key="2">
    <source>
        <dbReference type="ARBA" id="ARBA00022840"/>
    </source>
</evidence>
<protein>
    <recommendedName>
        <fullName evidence="6">Protein kinase domain-containing protein</fullName>
    </recommendedName>
</protein>
<dbReference type="InterPro" id="IPR017441">
    <property type="entry name" value="Protein_kinase_ATP_BS"/>
</dbReference>
<feature type="region of interest" description="Disordered" evidence="5">
    <location>
        <begin position="158"/>
        <end position="197"/>
    </location>
</feature>
<organism evidence="7 8">
    <name type="scientific">Smittium megazygosporum</name>
    <dbReference type="NCBI Taxonomy" id="133381"/>
    <lineage>
        <taxon>Eukaryota</taxon>
        <taxon>Fungi</taxon>
        <taxon>Fungi incertae sedis</taxon>
        <taxon>Zoopagomycota</taxon>
        <taxon>Kickxellomycotina</taxon>
        <taxon>Harpellomycetes</taxon>
        <taxon>Harpellales</taxon>
        <taxon>Legeriomycetaceae</taxon>
        <taxon>Smittium</taxon>
    </lineage>
</organism>
<evidence type="ECO:0000256" key="4">
    <source>
        <dbReference type="SAM" id="Coils"/>
    </source>
</evidence>
<dbReference type="SMART" id="SM00220">
    <property type="entry name" value="S_TKc"/>
    <property type="match status" value="1"/>
</dbReference>
<keyword evidence="2 3" id="KW-0067">ATP-binding</keyword>
<dbReference type="InterPro" id="IPR000719">
    <property type="entry name" value="Prot_kinase_dom"/>
</dbReference>
<feature type="compositionally biased region" description="Basic and acidic residues" evidence="5">
    <location>
        <begin position="978"/>
        <end position="996"/>
    </location>
</feature>
<evidence type="ECO:0000259" key="6">
    <source>
        <dbReference type="PROSITE" id="PS50011"/>
    </source>
</evidence>
<feature type="compositionally biased region" description="Polar residues" evidence="5">
    <location>
        <begin position="997"/>
        <end position="1008"/>
    </location>
</feature>
<dbReference type="GO" id="GO:0004674">
    <property type="term" value="F:protein serine/threonine kinase activity"/>
    <property type="evidence" value="ECO:0007669"/>
    <property type="project" value="TreeGrafter"/>
</dbReference>
<dbReference type="InterPro" id="IPR008271">
    <property type="entry name" value="Ser/Thr_kinase_AS"/>
</dbReference>
<name>A0A2T9ZL42_9FUNG</name>
<feature type="compositionally biased region" description="Basic and acidic residues" evidence="5">
    <location>
        <begin position="180"/>
        <end position="197"/>
    </location>
</feature>
<dbReference type="PANTHER" id="PTHR24346:SF30">
    <property type="entry name" value="MATERNAL EMBRYONIC LEUCINE ZIPPER KINASE"/>
    <property type="match status" value="1"/>
</dbReference>
<dbReference type="InterPro" id="IPR011009">
    <property type="entry name" value="Kinase-like_dom_sf"/>
</dbReference>
<dbReference type="Gene3D" id="1.10.510.10">
    <property type="entry name" value="Transferase(Phosphotransferase) domain 1"/>
    <property type="match status" value="1"/>
</dbReference>
<proteinExistence type="predicted"/>
<dbReference type="PROSITE" id="PS00107">
    <property type="entry name" value="PROTEIN_KINASE_ATP"/>
    <property type="match status" value="1"/>
</dbReference>
<sequence length="1419" mass="161362">MEVINNEVQELKIFAPGELAPSEKNLLNSLYSSIHKKGKGRLRNSYNESSLQSGSKHIGFQFPYKSYKEKFARQRASESNYSKSSFPITDHAKATRFNKDTDEYNGFKDNRIPTDLAKKPFFRACTLKQNQKGSKMAKFKRFSQPQHVLSRININFVENNGSNKRSNSNENASQLTGKSRSHELKKITSESFENKNSDTEGKLATFKSYNSETNLPTSRYSSAALKKVKSLPVSNKKVKKISFFQDEPQSLSELNTTNDKEPEYLQKINDNKYDVDMFRSIYIHNGEDLHETEIKKALFCLLESDVSKLDTVINQNQVLEEKIKQLIENNHEKVRTNTFEGDSISLGHLKSLLFERQKLLIPKTSTDIEIVGHVGIAEKQEILKQESKSISSGNSADLKTKAHHDPVKNDNHGTPKILNQAEEEAYNFSQEKCDDVQPKMINQKAPTSDNDQGTSSAILGTQLMISNPSLEKILSPKSYYNPIALSLKSTKPKKFIFNTPLGEYESIKTLGQGSYGKVKLLRNTLTQVEYAVKIIKRYSPKRHKVSHPDYKKAITLDKRVIREANLSKILGQICPHITPLYNFRMTEKYFYLFYEYVDGPTLSERVGSTGISEEEAKLIFKPIAEAIKFCHSFSIIHRDIKLENVLIDYSKTEISQFNAINAHGLDSKAEKHSRRRGKIDIGEKYRNGRRFPIGFVKLIDFGLANYYTRDGHMETFCGSLPYTAPEILRGDKYNGPEIDVWSLGVLLYVMLNGKFPFEDPSNPKNFQKILDGDFELRSDLSIDLQKLLVMMLEPDVNKRLKIDQVLSHEWFKYNNEYENFMLKNCCPFHSTAGGMSSIIPKNSIFLELSETLNESVLREVATCFDISPESVYSSINASKIGTDTENSGNGKAKYLNSPLVSMYFLILKKLELSQWSFSPQETEILARPERDTEYYSQITNDEEQQSIIKNMNIIYEKEIKNIVPVRSISEKRYQSYKKESKSKELGQNHESDENSKSKNYNSHANSEPNFVSKKKSMLFNKRELEGSSKKALSGEGKNYLIVDGCMVRKIGYFDGAEERIMLPKKFNDTTPSVIMQTIYQILEFNGTSVSFTENVAFSEIMNKNHWAISDYGNNQIQFVKANGVGVLSFAELKGNNTIDTNTSKNDGTTEVKDKNQLICTLLEESSKVKKFSDQAVGAKIKIIFKSVFKLRGSELGEIDEVPHGVTVGNKQKHESLKSLASETKKKTGNVQDAKNDKSENEDEDERIKNHHNGTLPEGYIWKTMLVRGKNRRVMVADDEYSSKTNLMKKPSGRNANLSSKLGSIKSNKKGRNTSLKSSKEPKGSILQGIKASRKKEMNLISVPVNYPTTTLMAQHTPSLNSRRESEAMEHYSCTIRIEIVLVPSLTNKYRYAIIVTRVAGHSKKFRFIKQFLNRIINSL</sequence>
<feature type="domain" description="Protein kinase" evidence="6">
    <location>
        <begin position="504"/>
        <end position="811"/>
    </location>
</feature>
<feature type="region of interest" description="Disordered" evidence="5">
    <location>
        <begin position="1280"/>
        <end position="1325"/>
    </location>
</feature>
<feature type="region of interest" description="Disordered" evidence="5">
    <location>
        <begin position="387"/>
        <end position="413"/>
    </location>
</feature>
<comment type="caution">
    <text evidence="7">The sequence shown here is derived from an EMBL/GenBank/DDBJ whole genome shotgun (WGS) entry which is preliminary data.</text>
</comment>
<feature type="coiled-coil region" evidence="4">
    <location>
        <begin position="309"/>
        <end position="336"/>
    </location>
</feature>
<accession>A0A2T9ZL42</accession>
<dbReference type="PANTHER" id="PTHR24346">
    <property type="entry name" value="MAP/MICROTUBULE AFFINITY-REGULATING KINASE"/>
    <property type="match status" value="1"/>
</dbReference>